<dbReference type="Pfam" id="PF00563">
    <property type="entry name" value="EAL"/>
    <property type="match status" value="1"/>
</dbReference>
<evidence type="ECO:0000259" key="1">
    <source>
        <dbReference type="PROSITE" id="PS50112"/>
    </source>
</evidence>
<feature type="domain" description="EAL" evidence="3">
    <location>
        <begin position="567"/>
        <end position="820"/>
    </location>
</feature>
<dbReference type="Pfam" id="PF13188">
    <property type="entry name" value="PAS_8"/>
    <property type="match status" value="2"/>
</dbReference>
<feature type="domain" description="PAS" evidence="1">
    <location>
        <begin position="269"/>
        <end position="339"/>
    </location>
</feature>
<dbReference type="SMART" id="SM00052">
    <property type="entry name" value="EAL"/>
    <property type="match status" value="1"/>
</dbReference>
<keyword evidence="6" id="KW-1185">Reference proteome</keyword>
<gene>
    <name evidence="5" type="ORF">ACFSJC_06285</name>
</gene>
<protein>
    <submittedName>
        <fullName evidence="5">EAL domain-containing protein</fullName>
    </submittedName>
</protein>
<dbReference type="CDD" id="cd00130">
    <property type="entry name" value="PAS"/>
    <property type="match status" value="2"/>
</dbReference>
<feature type="domain" description="GGDEF" evidence="4">
    <location>
        <begin position="426"/>
        <end position="558"/>
    </location>
</feature>
<comment type="caution">
    <text evidence="5">The sequence shown here is derived from an EMBL/GenBank/DDBJ whole genome shotgun (WGS) entry which is preliminary data.</text>
</comment>
<dbReference type="Pfam" id="PF13426">
    <property type="entry name" value="PAS_9"/>
    <property type="match status" value="1"/>
</dbReference>
<dbReference type="InterPro" id="IPR000014">
    <property type="entry name" value="PAS"/>
</dbReference>
<evidence type="ECO:0000313" key="6">
    <source>
        <dbReference type="Proteomes" id="UP001597337"/>
    </source>
</evidence>
<sequence length="834" mass="93364">MTPVHNDQHHGRLDPHPCGSSCLSTWQTLLDGLNEAVWIVDARDLCLVAINRAAEELFGVDHALLLGVSAMELASVPEDLLFWEGVASGRETGLLSETWLRRVDDSLVAVLRRVSRIDCIHGNTFFVVSVSDLDERRAVESELEKLVAELRATLESSADGILVADLDGKIRGFNQRFAEAWELPEGLLTERNDAGVYRWMRDAVSNPTEYMARVEAIESNPLLESTDLIMLRNGQVLERVTLPQYARGHPIGRVYSFRNITRRLVDEKSLKLAARVFEASLDAIFVTDLDLGILTVNPACERMTGLHAGEIVGQSLMRFLRLGSDDQPERSILDTLDRDGLWEGEIQQHRHDGAGFPCLVSLVRVLDVDGRPFQFVVFVKDLSEAVAARERIEELAYSDALTGLPNRVRLTERIEFAIKMARRGKSGFAVLFLDLDRFKQINDSLGHLFGDRVLIEVARRIKGCLRQVDTTARLGGDEFVLLLHQTDVFGAEQTARRLMEVMSRPFEIDGMKFSLALSIGIALYPQDGDTFDDLIKNADSAMYHVKERGRGDFRFYQSQMNVGLLSRMKIDHAMREALVEQRFRLFYQPQVDLYSGRLVGAEALVRWTDPNLGVMAPSDFISIAEETGFIVALGGWVLREAIRQGELWQAQGVDLTMSVNVSAAQFHQMNFVESLAQWLTSSRLPASRLELELTESILIQNVDETLIRLDALVDLGIRLAIDDFGTGYSSLAYLKRFPIHKLKIDRSFVQDIPDDESDAAISTAIINLAHSLNLKVIAEGVENDTQRRFLLDAGCDEFQGYLCSPPVDPDSFVQLVGALGLSDTRDPLPRIVEP</sequence>
<dbReference type="InterPro" id="IPR000160">
    <property type="entry name" value="GGDEF_dom"/>
</dbReference>
<dbReference type="PROSITE" id="PS50112">
    <property type="entry name" value="PAS"/>
    <property type="match status" value="1"/>
</dbReference>
<dbReference type="PANTHER" id="PTHR44757:SF2">
    <property type="entry name" value="BIOFILM ARCHITECTURE MAINTENANCE PROTEIN MBAA"/>
    <property type="match status" value="1"/>
</dbReference>
<dbReference type="SUPFAM" id="SSF55785">
    <property type="entry name" value="PYP-like sensor domain (PAS domain)"/>
    <property type="match status" value="3"/>
</dbReference>
<evidence type="ECO:0000313" key="5">
    <source>
        <dbReference type="EMBL" id="MFD2111444.1"/>
    </source>
</evidence>
<dbReference type="NCBIfam" id="TIGR00254">
    <property type="entry name" value="GGDEF"/>
    <property type="match status" value="1"/>
</dbReference>
<dbReference type="PROSITE" id="PS50887">
    <property type="entry name" value="GGDEF"/>
    <property type="match status" value="1"/>
</dbReference>
<evidence type="ECO:0000259" key="2">
    <source>
        <dbReference type="PROSITE" id="PS50113"/>
    </source>
</evidence>
<dbReference type="Proteomes" id="UP001597337">
    <property type="component" value="Unassembled WGS sequence"/>
</dbReference>
<dbReference type="SUPFAM" id="SSF55073">
    <property type="entry name" value="Nucleotide cyclase"/>
    <property type="match status" value="1"/>
</dbReference>
<dbReference type="SMART" id="SM00267">
    <property type="entry name" value="GGDEF"/>
    <property type="match status" value="1"/>
</dbReference>
<dbReference type="InterPro" id="IPR043128">
    <property type="entry name" value="Rev_trsase/Diguanyl_cyclase"/>
</dbReference>
<dbReference type="InterPro" id="IPR052155">
    <property type="entry name" value="Biofilm_reg_signaling"/>
</dbReference>
<dbReference type="InterPro" id="IPR000700">
    <property type="entry name" value="PAS-assoc_C"/>
</dbReference>
<dbReference type="SUPFAM" id="SSF141868">
    <property type="entry name" value="EAL domain-like"/>
    <property type="match status" value="1"/>
</dbReference>
<name>A0ABW4Y606_9GAMM</name>
<dbReference type="InterPro" id="IPR001633">
    <property type="entry name" value="EAL_dom"/>
</dbReference>
<dbReference type="InterPro" id="IPR035919">
    <property type="entry name" value="EAL_sf"/>
</dbReference>
<reference evidence="6" key="1">
    <citation type="journal article" date="2019" name="Int. J. Syst. Evol. Microbiol.">
        <title>The Global Catalogue of Microorganisms (GCM) 10K type strain sequencing project: providing services to taxonomists for standard genome sequencing and annotation.</title>
        <authorList>
            <consortium name="The Broad Institute Genomics Platform"/>
            <consortium name="The Broad Institute Genome Sequencing Center for Infectious Disease"/>
            <person name="Wu L."/>
            <person name="Ma J."/>
        </authorList>
    </citation>
    <scope>NUCLEOTIDE SEQUENCE [LARGE SCALE GENOMIC DNA]</scope>
    <source>
        <strain evidence="6">KACC 12597</strain>
    </source>
</reference>
<dbReference type="EMBL" id="JBHUHX010000013">
    <property type="protein sequence ID" value="MFD2111444.1"/>
    <property type="molecule type" value="Genomic_DNA"/>
</dbReference>
<evidence type="ECO:0000259" key="4">
    <source>
        <dbReference type="PROSITE" id="PS50887"/>
    </source>
</evidence>
<dbReference type="Gene3D" id="3.30.450.20">
    <property type="entry name" value="PAS domain"/>
    <property type="match status" value="3"/>
</dbReference>
<dbReference type="SMART" id="SM00091">
    <property type="entry name" value="PAS"/>
    <property type="match status" value="3"/>
</dbReference>
<feature type="domain" description="PAC" evidence="2">
    <location>
        <begin position="342"/>
        <end position="394"/>
    </location>
</feature>
<dbReference type="InterPro" id="IPR029787">
    <property type="entry name" value="Nucleotide_cyclase"/>
</dbReference>
<dbReference type="NCBIfam" id="TIGR00229">
    <property type="entry name" value="sensory_box"/>
    <property type="match status" value="2"/>
</dbReference>
<proteinExistence type="predicted"/>
<dbReference type="PROSITE" id="PS50883">
    <property type="entry name" value="EAL"/>
    <property type="match status" value="1"/>
</dbReference>
<accession>A0ABW4Y606</accession>
<dbReference type="PANTHER" id="PTHR44757">
    <property type="entry name" value="DIGUANYLATE CYCLASE DGCP"/>
    <property type="match status" value="1"/>
</dbReference>
<evidence type="ECO:0000259" key="3">
    <source>
        <dbReference type="PROSITE" id="PS50883"/>
    </source>
</evidence>
<organism evidence="5 6">
    <name type="scientific">Thiorhodococcus fuscus</name>
    <dbReference type="NCBI Taxonomy" id="527200"/>
    <lineage>
        <taxon>Bacteria</taxon>
        <taxon>Pseudomonadati</taxon>
        <taxon>Pseudomonadota</taxon>
        <taxon>Gammaproteobacteria</taxon>
        <taxon>Chromatiales</taxon>
        <taxon>Chromatiaceae</taxon>
        <taxon>Thiorhodococcus</taxon>
    </lineage>
</organism>
<dbReference type="InterPro" id="IPR035965">
    <property type="entry name" value="PAS-like_dom_sf"/>
</dbReference>
<dbReference type="RefSeq" id="WP_386024775.1">
    <property type="nucleotide sequence ID" value="NZ_JBHUHX010000013.1"/>
</dbReference>
<dbReference type="CDD" id="cd01948">
    <property type="entry name" value="EAL"/>
    <property type="match status" value="1"/>
</dbReference>
<dbReference type="CDD" id="cd01949">
    <property type="entry name" value="GGDEF"/>
    <property type="match status" value="1"/>
</dbReference>
<dbReference type="Pfam" id="PF00990">
    <property type="entry name" value="GGDEF"/>
    <property type="match status" value="1"/>
</dbReference>
<dbReference type="Gene3D" id="3.30.70.270">
    <property type="match status" value="1"/>
</dbReference>
<dbReference type="PROSITE" id="PS50113">
    <property type="entry name" value="PAC"/>
    <property type="match status" value="1"/>
</dbReference>
<dbReference type="Gene3D" id="3.20.20.450">
    <property type="entry name" value="EAL domain"/>
    <property type="match status" value="1"/>
</dbReference>